<proteinExistence type="inferred from homology"/>
<gene>
    <name evidence="9" type="primary">pgk</name>
    <name evidence="9" type="ORF">CO026_02965</name>
</gene>
<dbReference type="InterPro" id="IPR036043">
    <property type="entry name" value="Phosphoglycerate_kinase_sf"/>
</dbReference>
<feature type="binding site" evidence="7">
    <location>
        <begin position="329"/>
        <end position="332"/>
    </location>
    <ligand>
        <name>ATP</name>
        <dbReference type="ChEBI" id="CHEBI:30616"/>
    </ligand>
</feature>
<dbReference type="Proteomes" id="UP000230391">
    <property type="component" value="Unassembled WGS sequence"/>
</dbReference>
<dbReference type="Pfam" id="PF00162">
    <property type="entry name" value="PGK"/>
    <property type="match status" value="1"/>
</dbReference>
<evidence type="ECO:0000256" key="2">
    <source>
        <dbReference type="ARBA" id="ARBA00013061"/>
    </source>
</evidence>
<dbReference type="PRINTS" id="PR00477">
    <property type="entry name" value="PHGLYCKINASE"/>
</dbReference>
<dbReference type="GO" id="GO:0043531">
    <property type="term" value="F:ADP binding"/>
    <property type="evidence" value="ECO:0007669"/>
    <property type="project" value="TreeGrafter"/>
</dbReference>
<evidence type="ECO:0000313" key="9">
    <source>
        <dbReference type="EMBL" id="PJC55939.1"/>
    </source>
</evidence>
<dbReference type="PIRSF" id="PIRSF000724">
    <property type="entry name" value="Pgk"/>
    <property type="match status" value="1"/>
</dbReference>
<dbReference type="PANTHER" id="PTHR11406">
    <property type="entry name" value="PHOSPHOGLYCERATE KINASE"/>
    <property type="match status" value="1"/>
</dbReference>
<evidence type="ECO:0000256" key="7">
    <source>
        <dbReference type="PIRSR" id="PIRSR000724-2"/>
    </source>
</evidence>
<comment type="catalytic activity">
    <reaction evidence="1 8">
        <text>(2R)-3-phosphoglycerate + ATP = (2R)-3-phospho-glyceroyl phosphate + ADP</text>
        <dbReference type="Rhea" id="RHEA:14801"/>
        <dbReference type="ChEBI" id="CHEBI:30616"/>
        <dbReference type="ChEBI" id="CHEBI:57604"/>
        <dbReference type="ChEBI" id="CHEBI:58272"/>
        <dbReference type="ChEBI" id="CHEBI:456216"/>
        <dbReference type="EC" id="2.7.2.3"/>
    </reaction>
</comment>
<accession>A0A2M8FE77</accession>
<reference evidence="10" key="1">
    <citation type="submission" date="2017-09" db="EMBL/GenBank/DDBJ databases">
        <title>Depth-based differentiation of microbial function through sediment-hosted aquifers and enrichment of novel symbionts in the deep terrestrial subsurface.</title>
        <authorList>
            <person name="Probst A.J."/>
            <person name="Ladd B."/>
            <person name="Jarett J.K."/>
            <person name="Geller-Mcgrath D.E."/>
            <person name="Sieber C.M.K."/>
            <person name="Emerson J.B."/>
            <person name="Anantharaman K."/>
            <person name="Thomas B.C."/>
            <person name="Malmstrom R."/>
            <person name="Stieglmeier M."/>
            <person name="Klingl A."/>
            <person name="Woyke T."/>
            <person name="Ryan C.M."/>
            <person name="Banfield J.F."/>
        </authorList>
    </citation>
    <scope>NUCLEOTIDE SEQUENCE [LARGE SCALE GENOMIC DNA]</scope>
</reference>
<feature type="binding site" evidence="7">
    <location>
        <position position="192"/>
    </location>
    <ligand>
        <name>ATP</name>
        <dbReference type="ChEBI" id="CHEBI:30616"/>
    </ligand>
</feature>
<dbReference type="GO" id="GO:0005829">
    <property type="term" value="C:cytosol"/>
    <property type="evidence" value="ECO:0007669"/>
    <property type="project" value="TreeGrafter"/>
</dbReference>
<keyword evidence="3 8" id="KW-0808">Transferase</keyword>
<evidence type="ECO:0000256" key="4">
    <source>
        <dbReference type="ARBA" id="ARBA00022741"/>
    </source>
</evidence>
<evidence type="ECO:0000256" key="3">
    <source>
        <dbReference type="ARBA" id="ARBA00022679"/>
    </source>
</evidence>
<dbReference type="AlphaFoldDB" id="A0A2M8FE77"/>
<feature type="binding site" evidence="7">
    <location>
        <position position="304"/>
    </location>
    <ligand>
        <name>ATP</name>
        <dbReference type="ChEBI" id="CHEBI:30616"/>
    </ligand>
</feature>
<keyword evidence="4" id="KW-0547">Nucleotide-binding</keyword>
<comment type="caution">
    <text evidence="9">The sequence shown here is derived from an EMBL/GenBank/DDBJ whole genome shotgun (WGS) entry which is preliminary data.</text>
</comment>
<evidence type="ECO:0000313" key="10">
    <source>
        <dbReference type="Proteomes" id="UP000230391"/>
    </source>
</evidence>
<dbReference type="EC" id="2.7.2.3" evidence="2 8"/>
<evidence type="ECO:0000256" key="6">
    <source>
        <dbReference type="ARBA" id="ARBA00022840"/>
    </source>
</evidence>
<dbReference type="GO" id="GO:0004618">
    <property type="term" value="F:phosphoglycerate kinase activity"/>
    <property type="evidence" value="ECO:0007669"/>
    <property type="project" value="UniProtKB-EC"/>
</dbReference>
<dbReference type="SUPFAM" id="SSF53748">
    <property type="entry name" value="Phosphoglycerate kinase"/>
    <property type="match status" value="1"/>
</dbReference>
<evidence type="ECO:0000256" key="5">
    <source>
        <dbReference type="ARBA" id="ARBA00022777"/>
    </source>
</evidence>
<protein>
    <recommendedName>
        <fullName evidence="2 8">Phosphoglycerate kinase</fullName>
        <ecNumber evidence="2 8">2.7.2.3</ecNumber>
    </recommendedName>
</protein>
<keyword evidence="5 8" id="KW-0418">Kinase</keyword>
<comment type="similarity">
    <text evidence="8">Belongs to the phosphoglycerate kinase family.</text>
</comment>
<dbReference type="GO" id="GO:0006096">
    <property type="term" value="P:glycolytic process"/>
    <property type="evidence" value="ECO:0007669"/>
    <property type="project" value="InterPro"/>
</dbReference>
<dbReference type="EMBL" id="PFRD01000105">
    <property type="protein sequence ID" value="PJC55939.1"/>
    <property type="molecule type" value="Genomic_DNA"/>
</dbReference>
<organism evidence="9 10">
    <name type="scientific">Candidatus Kaiserbacteria bacterium CG_4_9_14_0_2_um_filter_41_32</name>
    <dbReference type="NCBI Taxonomy" id="1974601"/>
    <lineage>
        <taxon>Bacteria</taxon>
        <taxon>Candidatus Kaiseribacteriota</taxon>
    </lineage>
</organism>
<dbReference type="InterPro" id="IPR001576">
    <property type="entry name" value="Phosphoglycerate_kinase"/>
</dbReference>
<dbReference type="PANTHER" id="PTHR11406:SF23">
    <property type="entry name" value="PHOSPHOGLYCERATE KINASE 1, CHLOROPLASTIC-RELATED"/>
    <property type="match status" value="1"/>
</dbReference>
<dbReference type="Gene3D" id="3.40.50.1260">
    <property type="entry name" value="Phosphoglycerate kinase, N-terminal domain"/>
    <property type="match status" value="2"/>
</dbReference>
<evidence type="ECO:0000256" key="8">
    <source>
        <dbReference type="RuleBase" id="RU000532"/>
    </source>
</evidence>
<name>A0A2M8FE77_9BACT</name>
<dbReference type="GO" id="GO:0006094">
    <property type="term" value="P:gluconeogenesis"/>
    <property type="evidence" value="ECO:0007669"/>
    <property type="project" value="TreeGrafter"/>
</dbReference>
<dbReference type="GO" id="GO:0005524">
    <property type="term" value="F:ATP binding"/>
    <property type="evidence" value="ECO:0007669"/>
    <property type="project" value="UniProtKB-KW"/>
</dbReference>
<dbReference type="InterPro" id="IPR015824">
    <property type="entry name" value="Phosphoglycerate_kinase_N"/>
</dbReference>
<sequence>MKSIVEATELKGKYVIVRSSGNVPIVNGKVGNLYRLKRALPTLSYLQEQGARIIVIAHIGREVTDTLKPVHQAFNELIPMQWGGVIGSNEFTNARSSLQDGEILMAENLRQDFREADNDAGFAAELAALADIYVSDAFDNIHRNHASMVTLPTLLPAFAGVTLMEEVTELQKVMSPVSPSLFILGGAKFETKMPLVEKFLELYDQVFVTGALLNDILKARGYEIGTSLVSDISLVGASFLDNPKLVTAVDVIVQSALGTRTATISDISPDEKIIDMGPATLESLTPLVMSAKTILWNGPLGLYEYGAEGGTHSLARLIASSDAFSVVGGGDTVAAIEELGLNEKFSFISIGGGAMLVFLEHGTTPALQALG</sequence>
<evidence type="ECO:0000256" key="1">
    <source>
        <dbReference type="ARBA" id="ARBA00000642"/>
    </source>
</evidence>
<keyword evidence="6 7" id="KW-0067">ATP-binding</keyword>